<dbReference type="GO" id="GO:0006355">
    <property type="term" value="P:regulation of DNA-templated transcription"/>
    <property type="evidence" value="ECO:0007669"/>
    <property type="project" value="UniProtKB-ARBA"/>
</dbReference>
<dbReference type="Proteomes" id="UP000729402">
    <property type="component" value="Unassembled WGS sequence"/>
</dbReference>
<feature type="compositionally biased region" description="Low complexity" evidence="7">
    <location>
        <begin position="25"/>
        <end position="35"/>
    </location>
</feature>
<feature type="compositionally biased region" description="Low complexity" evidence="7">
    <location>
        <begin position="159"/>
        <end position="169"/>
    </location>
</feature>
<dbReference type="InterPro" id="IPR044823">
    <property type="entry name" value="ASIL1/2-like"/>
</dbReference>
<feature type="compositionally biased region" description="Low complexity" evidence="7">
    <location>
        <begin position="8"/>
        <end position="17"/>
    </location>
</feature>
<keyword evidence="2" id="KW-0805">Transcription regulation</keyword>
<comment type="caution">
    <text evidence="9">The sequence shown here is derived from an EMBL/GenBank/DDBJ whole genome shotgun (WGS) entry which is preliminary data.</text>
</comment>
<dbReference type="Pfam" id="PF00010">
    <property type="entry name" value="HLH"/>
    <property type="match status" value="1"/>
</dbReference>
<keyword evidence="5" id="KW-0804">Transcription</keyword>
<evidence type="ECO:0000313" key="9">
    <source>
        <dbReference type="EMBL" id="KAG8071107.1"/>
    </source>
</evidence>
<proteinExistence type="predicted"/>
<reference evidence="9" key="2">
    <citation type="submission" date="2021-02" db="EMBL/GenBank/DDBJ databases">
        <authorList>
            <person name="Kimball J.A."/>
            <person name="Haas M.W."/>
            <person name="Macchietto M."/>
            <person name="Kono T."/>
            <person name="Duquette J."/>
            <person name="Shao M."/>
        </authorList>
    </citation>
    <scope>NUCLEOTIDE SEQUENCE</scope>
    <source>
        <tissue evidence="9">Fresh leaf tissue</tissue>
    </source>
</reference>
<name>A0A8J5STH8_ZIZPA</name>
<organism evidence="9 10">
    <name type="scientific">Zizania palustris</name>
    <name type="common">Northern wild rice</name>
    <dbReference type="NCBI Taxonomy" id="103762"/>
    <lineage>
        <taxon>Eukaryota</taxon>
        <taxon>Viridiplantae</taxon>
        <taxon>Streptophyta</taxon>
        <taxon>Embryophyta</taxon>
        <taxon>Tracheophyta</taxon>
        <taxon>Spermatophyta</taxon>
        <taxon>Magnoliopsida</taxon>
        <taxon>Liliopsida</taxon>
        <taxon>Poales</taxon>
        <taxon>Poaceae</taxon>
        <taxon>BOP clade</taxon>
        <taxon>Oryzoideae</taxon>
        <taxon>Oryzeae</taxon>
        <taxon>Zizaniinae</taxon>
        <taxon>Zizania</taxon>
    </lineage>
</organism>
<feature type="region of interest" description="Disordered" evidence="7">
    <location>
        <begin position="1"/>
        <end position="64"/>
    </location>
</feature>
<dbReference type="Pfam" id="PF13837">
    <property type="entry name" value="Myb_DNA-bind_4"/>
    <property type="match status" value="1"/>
</dbReference>
<keyword evidence="4" id="KW-0238">DNA-binding</keyword>
<feature type="region of interest" description="Disordered" evidence="7">
    <location>
        <begin position="352"/>
        <end position="414"/>
    </location>
</feature>
<evidence type="ECO:0000256" key="2">
    <source>
        <dbReference type="ARBA" id="ARBA00023015"/>
    </source>
</evidence>
<keyword evidence="10" id="KW-1185">Reference proteome</keyword>
<evidence type="ECO:0000256" key="4">
    <source>
        <dbReference type="ARBA" id="ARBA00023125"/>
    </source>
</evidence>
<keyword evidence="6" id="KW-0539">Nucleus</keyword>
<feature type="region of interest" description="Disordered" evidence="7">
    <location>
        <begin position="685"/>
        <end position="710"/>
    </location>
</feature>
<evidence type="ECO:0000256" key="1">
    <source>
        <dbReference type="ARBA" id="ARBA00004123"/>
    </source>
</evidence>
<keyword evidence="3" id="KW-0175">Coiled coil</keyword>
<dbReference type="PANTHER" id="PTHR31307">
    <property type="entry name" value="TRIHELIX TRANSCRIPTION FACTOR ASIL2"/>
    <property type="match status" value="1"/>
</dbReference>
<dbReference type="InterPro" id="IPR011598">
    <property type="entry name" value="bHLH_dom"/>
</dbReference>
<dbReference type="AlphaFoldDB" id="A0A8J5STH8"/>
<feature type="compositionally biased region" description="Low complexity" evidence="7">
    <location>
        <begin position="204"/>
        <end position="215"/>
    </location>
</feature>
<accession>A0A8J5STH8</accession>
<dbReference type="FunFam" id="4.10.280.10:FF:000017">
    <property type="entry name" value="Transcription factor bHLH66"/>
    <property type="match status" value="1"/>
</dbReference>
<evidence type="ECO:0000256" key="5">
    <source>
        <dbReference type="ARBA" id="ARBA00023163"/>
    </source>
</evidence>
<evidence type="ECO:0000256" key="7">
    <source>
        <dbReference type="SAM" id="MobiDB-lite"/>
    </source>
</evidence>
<dbReference type="PROSITE" id="PS50888">
    <property type="entry name" value="BHLH"/>
    <property type="match status" value="1"/>
</dbReference>
<dbReference type="SMART" id="SM00353">
    <property type="entry name" value="HLH"/>
    <property type="match status" value="1"/>
</dbReference>
<dbReference type="EMBL" id="JAAALK010000283">
    <property type="protein sequence ID" value="KAG8071107.1"/>
    <property type="molecule type" value="Genomic_DNA"/>
</dbReference>
<protein>
    <recommendedName>
        <fullName evidence="8">BHLH domain-containing protein</fullName>
    </recommendedName>
</protein>
<evidence type="ECO:0000256" key="6">
    <source>
        <dbReference type="ARBA" id="ARBA00023242"/>
    </source>
</evidence>
<feature type="region of interest" description="Disordered" evidence="7">
    <location>
        <begin position="153"/>
        <end position="245"/>
    </location>
</feature>
<comment type="subcellular location">
    <subcellularLocation>
        <location evidence="1">Nucleus</location>
    </subcellularLocation>
</comment>
<dbReference type="GO" id="GO:0005634">
    <property type="term" value="C:nucleus"/>
    <property type="evidence" value="ECO:0007669"/>
    <property type="project" value="UniProtKB-SubCell"/>
</dbReference>
<feature type="compositionally biased region" description="Acidic residues" evidence="7">
    <location>
        <begin position="375"/>
        <end position="387"/>
    </location>
</feature>
<evidence type="ECO:0000259" key="8">
    <source>
        <dbReference type="PROSITE" id="PS50888"/>
    </source>
</evidence>
<reference evidence="9" key="1">
    <citation type="journal article" date="2021" name="bioRxiv">
        <title>Whole Genome Assembly and Annotation of Northern Wild Rice, Zizania palustris L., Supports a Whole Genome Duplication in the Zizania Genus.</title>
        <authorList>
            <person name="Haas M."/>
            <person name="Kono T."/>
            <person name="Macchietto M."/>
            <person name="Millas R."/>
            <person name="McGilp L."/>
            <person name="Shao M."/>
            <person name="Duquette J."/>
            <person name="Hirsch C.N."/>
            <person name="Kimball J."/>
        </authorList>
    </citation>
    <scope>NUCLEOTIDE SEQUENCE</scope>
    <source>
        <tissue evidence="9">Fresh leaf tissue</tissue>
    </source>
</reference>
<dbReference type="GO" id="GO:0046983">
    <property type="term" value="F:protein dimerization activity"/>
    <property type="evidence" value="ECO:0007669"/>
    <property type="project" value="InterPro"/>
</dbReference>
<dbReference type="OrthoDB" id="2020857at2759"/>
<feature type="domain" description="BHLH" evidence="8">
    <location>
        <begin position="706"/>
        <end position="755"/>
    </location>
</feature>
<evidence type="ECO:0000313" key="10">
    <source>
        <dbReference type="Proteomes" id="UP000729402"/>
    </source>
</evidence>
<dbReference type="PANTHER" id="PTHR31307:SF12">
    <property type="entry name" value="OS02G0565000 PROTEIN"/>
    <property type="match status" value="1"/>
</dbReference>
<feature type="region of interest" description="Disordered" evidence="7">
    <location>
        <begin position="868"/>
        <end position="906"/>
    </location>
</feature>
<evidence type="ECO:0000256" key="3">
    <source>
        <dbReference type="ARBA" id="ARBA00023054"/>
    </source>
</evidence>
<sequence>MDDDVGASPSSSLSPSRSPSPLPVADPVTVAAAPPGHLSVAIPIPKPGSSSGGGGAGREDAWSDGATSTLIDAWGERFVALGRGSIRHPQWQEVAAVVSSRDGYSKQPKSDAQCKNRVDTLKKKYKVEKAKPDSSWPYFHRLDYLLAPTHKPGGGSAAGAGNSASNSAARSTAPMAPRVNFPQRARTHFLPYSGVKRRLPSPPQASASSESSDGFPPEPPVAAANGKRPRVEEATNGADSSDRAQGLRELAQAIRRFGEVYNRLESAKREQELRMERDRLDAARELEDQRVQFILKMQMELSKANTAAPSAVAAMAGAAAAAAAGNGTGRTAMATDAGTSSNHHVRYRFKDSRHHRHPLQQPHHQYNQNNVAERPDEEGAEDEEDESQPDRISGYTTAPPTPPPGRPAGRRRPRPVSPWIALQQRSAMGGFVDPFMTSAAWSQDIVFTGTSWDGGASSLTDPLPSYGAGVPAVAAVDGVPFPGEAAPSPAKLYEQLLLQAELQQSDGLGFATDDCAAVLGSMHSAPVICSSSNDSSGSEQSALPAFLVGEQRVPASVAWPAAYAGVPSPAGEETQQSFGFGRISNGDLLQEANGNRYLQDDIDFDPGKLLSFAPGQEVTPNVDILQIDQKAKFQEFSGLHHLNLSSLISGPLASFSPTQSQRQFTEVCSGKNACASPLVNLSDVPNVNMSGENGAPKPRVRARRGQATDPHSIAERLRREKISDRMKNLQELVPNSNRTDKASMLDEIIDYVKFLQLQVKVLSMSRLGATEAVVPLLTEPQTESSGFLLSPRSGERHATAEVAGTGAGLLGQSELHDGAAFEQEVVRLMENNMTTAMQYLQSKGLCLMPVALASAISTQKGTSLAAIRPENGRGVGGGKEDVKGAVDALKPPVGSSKEIIPEPRGA</sequence>
<dbReference type="GO" id="GO:0000976">
    <property type="term" value="F:transcription cis-regulatory region binding"/>
    <property type="evidence" value="ECO:0007669"/>
    <property type="project" value="TreeGrafter"/>
</dbReference>
<dbReference type="InterPro" id="IPR044822">
    <property type="entry name" value="Myb_DNA-bind_4"/>
</dbReference>
<dbReference type="GO" id="GO:0080147">
    <property type="term" value="P:root hair cell development"/>
    <property type="evidence" value="ECO:0007669"/>
    <property type="project" value="UniProtKB-ARBA"/>
</dbReference>
<dbReference type="FunFam" id="1.10.10.60:FF:000104">
    <property type="entry name" value="trihelix transcription factor ASIL2"/>
    <property type="match status" value="1"/>
</dbReference>
<gene>
    <name evidence="9" type="ORF">GUJ93_ZPchr0006g44062</name>
</gene>